<evidence type="ECO:0000313" key="1">
    <source>
        <dbReference type="EMBL" id="RDX52522.1"/>
    </source>
</evidence>
<dbReference type="GO" id="GO:0005741">
    <property type="term" value="C:mitochondrial outer membrane"/>
    <property type="evidence" value="ECO:0007669"/>
    <property type="project" value="TreeGrafter"/>
</dbReference>
<organism evidence="1 2">
    <name type="scientific">Lentinus brumalis</name>
    <dbReference type="NCBI Taxonomy" id="2498619"/>
    <lineage>
        <taxon>Eukaryota</taxon>
        <taxon>Fungi</taxon>
        <taxon>Dikarya</taxon>
        <taxon>Basidiomycota</taxon>
        <taxon>Agaricomycotina</taxon>
        <taxon>Agaricomycetes</taxon>
        <taxon>Polyporales</taxon>
        <taxon>Polyporaceae</taxon>
        <taxon>Lentinus</taxon>
    </lineage>
</organism>
<dbReference type="GO" id="GO:0061504">
    <property type="term" value="P:cyclic threonylcarbamoyladenosine biosynthetic process"/>
    <property type="evidence" value="ECO:0007669"/>
    <property type="project" value="TreeGrafter"/>
</dbReference>
<dbReference type="InterPro" id="IPR045886">
    <property type="entry name" value="ThiF/MoeB/HesA"/>
</dbReference>
<dbReference type="Proteomes" id="UP000256964">
    <property type="component" value="Unassembled WGS sequence"/>
</dbReference>
<reference evidence="1 2" key="1">
    <citation type="journal article" date="2018" name="Biotechnol. Biofuels">
        <title>Integrative visual omics of the white-rot fungus Polyporus brumalis exposes the biotechnological potential of its oxidative enzymes for delignifying raw plant biomass.</title>
        <authorList>
            <person name="Miyauchi S."/>
            <person name="Rancon A."/>
            <person name="Drula E."/>
            <person name="Hage H."/>
            <person name="Chaduli D."/>
            <person name="Favel A."/>
            <person name="Grisel S."/>
            <person name="Henrissat B."/>
            <person name="Herpoel-Gimbert I."/>
            <person name="Ruiz-Duenas F.J."/>
            <person name="Chevret D."/>
            <person name="Hainaut M."/>
            <person name="Lin J."/>
            <person name="Wang M."/>
            <person name="Pangilinan J."/>
            <person name="Lipzen A."/>
            <person name="Lesage-Meessen L."/>
            <person name="Navarro D."/>
            <person name="Riley R."/>
            <person name="Grigoriev I.V."/>
            <person name="Zhou S."/>
            <person name="Raouche S."/>
            <person name="Rosso M.N."/>
        </authorList>
    </citation>
    <scope>NUCLEOTIDE SEQUENCE [LARGE SCALE GENOMIC DNA]</scope>
    <source>
        <strain evidence="1 2">BRFM 1820</strain>
    </source>
</reference>
<gene>
    <name evidence="1" type="ORF">OH76DRAFT_1480631</name>
</gene>
<sequence>MNRHATATPSDVAKVKYTERTLNQISRIIEVDARTDVWWKESGGDFEGVDWVMYAIEQQLREVDQLKYFHENNMNALYGDISSTPYNPLVRAVRRHLRLRLKGGIASNIPVVHSTEVPGDIKLHPLPDEEFQ</sequence>
<dbReference type="PANTHER" id="PTHR43267">
    <property type="entry name" value="TRNA THREONYLCARBAMOYLADENOSINE DEHYDRATASE"/>
    <property type="match status" value="1"/>
</dbReference>
<name>A0A371DJ21_9APHY</name>
<evidence type="ECO:0000313" key="2">
    <source>
        <dbReference type="Proteomes" id="UP000256964"/>
    </source>
</evidence>
<dbReference type="AlphaFoldDB" id="A0A371DJ21"/>
<accession>A0A371DJ21</accession>
<dbReference type="EMBL" id="KZ857390">
    <property type="protein sequence ID" value="RDX52522.1"/>
    <property type="molecule type" value="Genomic_DNA"/>
</dbReference>
<dbReference type="GO" id="GO:0061503">
    <property type="term" value="F:tRNA threonylcarbamoyladenosine dehydratase"/>
    <property type="evidence" value="ECO:0007669"/>
    <property type="project" value="TreeGrafter"/>
</dbReference>
<dbReference type="STRING" id="139420.A0A371DJ21"/>
<proteinExistence type="predicted"/>
<keyword evidence="2" id="KW-1185">Reference proteome</keyword>
<protein>
    <submittedName>
        <fullName evidence="1">Uncharacterized protein</fullName>
    </submittedName>
</protein>
<dbReference type="OrthoDB" id="10265862at2759"/>
<dbReference type="PANTHER" id="PTHR43267:SF2">
    <property type="entry name" value="TRNA THREONYLCARBAMOYLADENOSINE DEHYDRATASE 1-RELATED"/>
    <property type="match status" value="1"/>
</dbReference>